<keyword evidence="2" id="KW-1185">Reference proteome</keyword>
<proteinExistence type="predicted"/>
<organism evidence="1 2">
    <name type="scientific">Lentisphaera profundi</name>
    <dbReference type="NCBI Taxonomy" id="1658616"/>
    <lineage>
        <taxon>Bacteria</taxon>
        <taxon>Pseudomonadati</taxon>
        <taxon>Lentisphaerota</taxon>
        <taxon>Lentisphaeria</taxon>
        <taxon>Lentisphaerales</taxon>
        <taxon>Lentisphaeraceae</taxon>
        <taxon>Lentisphaera</taxon>
    </lineage>
</organism>
<dbReference type="InterPro" id="IPR021747">
    <property type="entry name" value="DUF3313"/>
</dbReference>
<dbReference type="EMBL" id="CP117811">
    <property type="protein sequence ID" value="WDE97452.1"/>
    <property type="molecule type" value="Genomic_DNA"/>
</dbReference>
<gene>
    <name evidence="1" type="ORF">PQO03_10975</name>
</gene>
<reference evidence="1 2" key="1">
    <citation type="submission" date="2023-02" db="EMBL/GenBank/DDBJ databases">
        <title>Genome sequence of Lentisphaera profundi SAORIC-696.</title>
        <authorList>
            <person name="Kim e."/>
            <person name="Cho J.-C."/>
            <person name="Choi A."/>
            <person name="Kang I."/>
        </authorList>
    </citation>
    <scope>NUCLEOTIDE SEQUENCE [LARGE SCALE GENOMIC DNA]</scope>
    <source>
        <strain evidence="1 2">SAORIC-696</strain>
    </source>
</reference>
<dbReference type="Pfam" id="PF11769">
    <property type="entry name" value="DUF3313"/>
    <property type="match status" value="1"/>
</dbReference>
<dbReference type="Proteomes" id="UP001214250">
    <property type="component" value="Chromosome 1"/>
</dbReference>
<name>A0ABY7VX52_9BACT</name>
<evidence type="ECO:0000313" key="2">
    <source>
        <dbReference type="Proteomes" id="UP001214250"/>
    </source>
</evidence>
<accession>A0ABY7VX52</accession>
<evidence type="ECO:0000313" key="1">
    <source>
        <dbReference type="EMBL" id="WDE97452.1"/>
    </source>
</evidence>
<protein>
    <submittedName>
        <fullName evidence="1">DUF3313 family protein</fullName>
    </submittedName>
</protein>
<sequence>MKINPVQVWANMDSTLNKVDKKELQNLLNYIHAQVTQALSGYFDLTELDGPDVLTISIALSDGEASCIALETESSAMPLGLASAFVKNSSSTLHQLIDNASVEIKVEDVKTPDLFFAGIDSITNKKANWNSTQESFDFWALRVKKELLACGAGK</sequence>